<dbReference type="InterPro" id="IPR004300">
    <property type="entry name" value="Glyco_hydro_57_N"/>
</dbReference>
<dbReference type="InterPro" id="IPR011330">
    <property type="entry name" value="Glyco_hydro/deAcase_b/a-brl"/>
</dbReference>
<dbReference type="PANTHER" id="PTHR36306:SF3">
    <property type="entry name" value="GLYCOSIDE HYDROLASE FAMILY 57"/>
    <property type="match status" value="1"/>
</dbReference>
<reference evidence="5" key="1">
    <citation type="submission" date="2016-04" db="EMBL/GenBank/DDBJ databases">
        <authorList>
            <person name="Evans L.H."/>
            <person name="Alamgir A."/>
            <person name="Owens N."/>
            <person name="Weber N.D."/>
            <person name="Virtaneva K."/>
            <person name="Barbian K."/>
            <person name="Babar A."/>
            <person name="Rosenke K."/>
        </authorList>
    </citation>
    <scope>NUCLEOTIDE SEQUENCE</scope>
    <source>
        <strain evidence="5">86</strain>
    </source>
</reference>
<dbReference type="PANTHER" id="PTHR36306">
    <property type="entry name" value="ALPHA-AMYLASE-RELATED-RELATED"/>
    <property type="match status" value="1"/>
</dbReference>
<keyword evidence="2 3" id="KW-0119">Carbohydrate metabolism</keyword>
<dbReference type="GO" id="GO:0016787">
    <property type="term" value="F:hydrolase activity"/>
    <property type="evidence" value="ECO:0007669"/>
    <property type="project" value="UniProtKB-KW"/>
</dbReference>
<dbReference type="InterPro" id="IPR027291">
    <property type="entry name" value="Glyco_hydro_38_N_sf"/>
</dbReference>
<evidence type="ECO:0000313" key="5">
    <source>
        <dbReference type="EMBL" id="SBW09152.1"/>
    </source>
</evidence>
<name>A0A212KBV6_9DELT</name>
<evidence type="ECO:0000259" key="4">
    <source>
        <dbReference type="Pfam" id="PF03065"/>
    </source>
</evidence>
<proteinExistence type="inferred from homology"/>
<organism evidence="5">
    <name type="scientific">uncultured delta proteobacterium</name>
    <dbReference type="NCBI Taxonomy" id="34034"/>
    <lineage>
        <taxon>Bacteria</taxon>
        <taxon>Deltaproteobacteria</taxon>
        <taxon>environmental samples</taxon>
    </lineage>
</organism>
<dbReference type="InterPro" id="IPR021923">
    <property type="entry name" value="DUF3536"/>
</dbReference>
<accession>A0A212KBV6</accession>
<dbReference type="EMBL" id="FLUQ01000005">
    <property type="protein sequence ID" value="SBW09152.1"/>
    <property type="molecule type" value="Genomic_DNA"/>
</dbReference>
<dbReference type="Pfam" id="PF03065">
    <property type="entry name" value="Glyco_hydro_57"/>
    <property type="match status" value="1"/>
</dbReference>
<dbReference type="Gene3D" id="3.20.110.10">
    <property type="entry name" value="Glycoside hydrolase 38, N terminal domain"/>
    <property type="match status" value="1"/>
</dbReference>
<evidence type="ECO:0000256" key="3">
    <source>
        <dbReference type="RuleBase" id="RU361196"/>
    </source>
</evidence>
<sequence length="755" mass="82484">MPSLSRQFCIHGHFYQPPREDPWLGRILIEPSAAPMRHWNERIVAESYGPIGWAHRIGDGGKIVEICNCYEWMSFNVGPTLLHWLERNEPAIYGRILQADAASLERWGHGNAIAQVYHHVIMPLASPLDKELEVAWAVADFEKRFGRKPEGMWLAESAADDASLQALADAGIAFVILSPHQAKAIAGPDGELTPVSGGNFDVTRPYRVKLSSGASMAVFFYHGVLSQAVAFDRLLENGENFWNRVNGGATGGLLTLATDGETYGHHFRFGEMALAYLLAQGRAGRDGLGLTNPGAYLAATPPAWSAVLIEPSSWSCAHGVERWRSNCGCTTGGHPDWNQKWRGPLRKALADAKTDLDAHFFAAGKACFKDPRAALVAYGRVLADGSAGEAFAKEHFTGGEAAANTAWKLLTMQEQAVASFASCAWFFDDISRIEPVNGMTFMWRAMELSLQTGGPDLRDAFRDTLAQADSNKPEEGSGATILRKRVMPRQQDAAALCLLALALLDIEGGLPAKGEETTFAWPAFAVTLSVESAQDGDVRVISGTARLGTPLEKGGDALVWTWHAPRIDRLPTGAFDAGSITVTLPDGSHVTRNFGEMPRHTRDYVALQFVEAVKKRGAEQAATMARHVLCLTGNWEEAQTSMPYAWDWAAFAPHLLAACVLDVSAADAKRAQVLAFCRDMQIPPLMYEQAARMVQAAMLRALAGEKPDWPRLTGWAVRVKQYLPQANLWPVQNAFWQLHSDDQGKRILGEALGFA</sequence>
<feature type="domain" description="Glycoside hydrolase family 57 N-terminal" evidence="4">
    <location>
        <begin position="109"/>
        <end position="271"/>
    </location>
</feature>
<protein>
    <submittedName>
        <fullName evidence="5">Glycoside hydrolase family 57</fullName>
    </submittedName>
</protein>
<keyword evidence="5" id="KW-0378">Hydrolase</keyword>
<dbReference type="GO" id="GO:0005975">
    <property type="term" value="P:carbohydrate metabolic process"/>
    <property type="evidence" value="ECO:0007669"/>
    <property type="project" value="InterPro"/>
</dbReference>
<dbReference type="Pfam" id="PF12055">
    <property type="entry name" value="DUF3536"/>
    <property type="match status" value="1"/>
</dbReference>
<dbReference type="InterPro" id="IPR052046">
    <property type="entry name" value="GH57_Enzymes"/>
</dbReference>
<comment type="similarity">
    <text evidence="1 3">Belongs to the glycosyl hydrolase 57 family.</text>
</comment>
<evidence type="ECO:0000256" key="2">
    <source>
        <dbReference type="ARBA" id="ARBA00023277"/>
    </source>
</evidence>
<dbReference type="AlphaFoldDB" id="A0A212KBV6"/>
<evidence type="ECO:0000256" key="1">
    <source>
        <dbReference type="ARBA" id="ARBA00006821"/>
    </source>
</evidence>
<dbReference type="CDD" id="cd10797">
    <property type="entry name" value="GH57N_APU_like_1"/>
    <property type="match status" value="1"/>
</dbReference>
<gene>
    <name evidence="5" type="ORF">KL86DPRO_50083</name>
</gene>
<dbReference type="SUPFAM" id="SSF88713">
    <property type="entry name" value="Glycoside hydrolase/deacetylase"/>
    <property type="match status" value="1"/>
</dbReference>